<dbReference type="InterPro" id="IPR011044">
    <property type="entry name" value="Quino_amine_DH_bsu"/>
</dbReference>
<organism evidence="3 4">
    <name type="scientific">Brevibacterium aurantiacum</name>
    <dbReference type="NCBI Taxonomy" id="273384"/>
    <lineage>
        <taxon>Bacteria</taxon>
        <taxon>Bacillati</taxon>
        <taxon>Actinomycetota</taxon>
        <taxon>Actinomycetes</taxon>
        <taxon>Micrococcales</taxon>
        <taxon>Brevibacteriaceae</taxon>
        <taxon>Brevibacterium</taxon>
    </lineage>
</organism>
<name>A0A2A3YSF9_BREAU</name>
<gene>
    <name evidence="3" type="ORF">CIK65_10840</name>
</gene>
<evidence type="ECO:0000256" key="2">
    <source>
        <dbReference type="SAM" id="SignalP"/>
    </source>
</evidence>
<accession>A0A2A3YSF9</accession>
<feature type="region of interest" description="Disordered" evidence="1">
    <location>
        <begin position="27"/>
        <end position="53"/>
    </location>
</feature>
<dbReference type="AlphaFoldDB" id="A0A2A3YSF9"/>
<dbReference type="SUPFAM" id="SSF50969">
    <property type="entry name" value="YVTN repeat-like/Quinoprotein amine dehydrogenase"/>
    <property type="match status" value="1"/>
</dbReference>
<keyword evidence="2" id="KW-0732">Signal</keyword>
<dbReference type="Gene3D" id="2.130.10.10">
    <property type="entry name" value="YVTN repeat-like/Quinoprotein amine dehydrogenase"/>
    <property type="match status" value="1"/>
</dbReference>
<dbReference type="InterPro" id="IPR047697">
    <property type="entry name" value="AztD-like"/>
</dbReference>
<evidence type="ECO:0000313" key="4">
    <source>
        <dbReference type="Proteomes" id="UP000218620"/>
    </source>
</evidence>
<evidence type="ECO:0000256" key="1">
    <source>
        <dbReference type="SAM" id="MobiDB-lite"/>
    </source>
</evidence>
<dbReference type="EMBL" id="NRGQ01000013">
    <property type="protein sequence ID" value="PCC42732.1"/>
    <property type="molecule type" value="Genomic_DNA"/>
</dbReference>
<proteinExistence type="predicted"/>
<feature type="chain" id="PRO_5013082139" description="Secreted protein" evidence="2">
    <location>
        <begin position="33"/>
        <end position="416"/>
    </location>
</feature>
<dbReference type="PROSITE" id="PS51257">
    <property type="entry name" value="PROKAR_LIPOPROTEIN"/>
    <property type="match status" value="1"/>
</dbReference>
<dbReference type="InterPro" id="IPR015943">
    <property type="entry name" value="WD40/YVTN_repeat-like_dom_sf"/>
</dbReference>
<evidence type="ECO:0000313" key="3">
    <source>
        <dbReference type="EMBL" id="PCC42732.1"/>
    </source>
</evidence>
<feature type="signal peptide" evidence="2">
    <location>
        <begin position="1"/>
        <end position="32"/>
    </location>
</feature>
<dbReference type="NCBIfam" id="NF038015">
    <property type="entry name" value="AztD"/>
    <property type="match status" value="1"/>
</dbReference>
<protein>
    <recommendedName>
        <fullName evidence="5">Secreted protein</fullName>
    </recommendedName>
</protein>
<reference evidence="3 4" key="1">
    <citation type="journal article" date="2017" name="Elife">
        <title>Extensive horizontal gene transfer in cheese-associated bacteria.</title>
        <authorList>
            <person name="Bonham K.S."/>
            <person name="Wolfe B.E."/>
            <person name="Dutton R.J."/>
        </authorList>
    </citation>
    <scope>NUCLEOTIDE SEQUENCE [LARGE SCALE GENOMIC DNA]</scope>
    <source>
        <strain evidence="3 4">962_8</strain>
    </source>
</reference>
<evidence type="ECO:0008006" key="5">
    <source>
        <dbReference type="Google" id="ProtNLM"/>
    </source>
</evidence>
<sequence length="416" mass="44315">MRTRHTLIAPLAASAAVTALLLSGCGGTGAEADPDSGEQADTAETSDAEQVEETQPRLITTYDGGILTLDARTLEVIDDTKLEGFNRVNPVGDGRHAMVSVASGFQLFDAGVWTEEHGDHTHSFAGSPQLTDRVYETDTPGHVVRHGGSTVLFGDGDGRMQIFDTDAFHDGAPEPEVKEAEEAHHGVAVQLENGNVLHTIGNEEERSGAKVVDAEGNEIARNEDCPGVHGEAAAQDEAIAVGCEDGILYYKDGKFTKVDSPDSYGRIGNQAGSDDSPVVLGDYKVDEDAELERPEKVTLTNTETGTMKLVDLDSSYSFRSLARGPEGEALVLGTDGKLNVIDPESGTITDSHPVTEAWKEPVDWQQPRPTLFVQGEKAYVSEPDKSQLHIVDLATGEVEKSAELPHASNEVTGVTG</sequence>
<dbReference type="Proteomes" id="UP000218620">
    <property type="component" value="Unassembled WGS sequence"/>
</dbReference>
<dbReference type="RefSeq" id="WP_096178389.1">
    <property type="nucleotide sequence ID" value="NZ_NRGQ01000013.1"/>
</dbReference>
<comment type="caution">
    <text evidence="3">The sequence shown here is derived from an EMBL/GenBank/DDBJ whole genome shotgun (WGS) entry which is preliminary data.</text>
</comment>